<evidence type="ECO:0000256" key="3">
    <source>
        <dbReference type="ARBA" id="ARBA00023163"/>
    </source>
</evidence>
<name>A0ABP9PRC9_9PSEU</name>
<dbReference type="EMBL" id="BAABIB010000005">
    <property type="protein sequence ID" value="GAA5150979.1"/>
    <property type="molecule type" value="Genomic_DNA"/>
</dbReference>
<sequence>MRPEPSERPAGLIGAVDNVLRLLRLFEDRELLRVSQVSREMGLSRSTVHRMLATLSHHQFVEQDEHSRGYRAGPALVDIGLAVVQNMDVRALAYGALVRLRDATGETVHLGTLRGSEVLYVESVESEQVLKISSRVGWTLPAHASAGGKALLAELGEQELAALYPEEKLPAATPRGITSLAELREQLRQVRVRGYSFSDAESENDVSAVGAVVKDRHGRVRGVVVVTGPRSRVDQAWIDRVSLAVMSTAKELSASIV</sequence>
<proteinExistence type="predicted"/>
<dbReference type="SMART" id="SM00346">
    <property type="entry name" value="HTH_ICLR"/>
    <property type="match status" value="1"/>
</dbReference>
<keyword evidence="7" id="KW-1185">Reference proteome</keyword>
<dbReference type="SUPFAM" id="SSF55781">
    <property type="entry name" value="GAF domain-like"/>
    <property type="match status" value="1"/>
</dbReference>
<reference evidence="7" key="1">
    <citation type="journal article" date="2019" name="Int. J. Syst. Evol. Microbiol.">
        <title>The Global Catalogue of Microorganisms (GCM) 10K type strain sequencing project: providing services to taxonomists for standard genome sequencing and annotation.</title>
        <authorList>
            <consortium name="The Broad Institute Genomics Platform"/>
            <consortium name="The Broad Institute Genome Sequencing Center for Infectious Disease"/>
            <person name="Wu L."/>
            <person name="Ma J."/>
        </authorList>
    </citation>
    <scope>NUCLEOTIDE SEQUENCE [LARGE SCALE GENOMIC DNA]</scope>
    <source>
        <strain evidence="7">JCM 18054</strain>
    </source>
</reference>
<evidence type="ECO:0000259" key="5">
    <source>
        <dbReference type="PROSITE" id="PS51078"/>
    </source>
</evidence>
<dbReference type="PANTHER" id="PTHR30136:SF35">
    <property type="entry name" value="HTH-TYPE TRANSCRIPTIONAL REGULATOR RV1719"/>
    <property type="match status" value="1"/>
</dbReference>
<dbReference type="InterPro" id="IPR036388">
    <property type="entry name" value="WH-like_DNA-bd_sf"/>
</dbReference>
<dbReference type="PANTHER" id="PTHR30136">
    <property type="entry name" value="HELIX-TURN-HELIX TRANSCRIPTIONAL REGULATOR, ICLR FAMILY"/>
    <property type="match status" value="1"/>
</dbReference>
<evidence type="ECO:0000256" key="2">
    <source>
        <dbReference type="ARBA" id="ARBA00023125"/>
    </source>
</evidence>
<dbReference type="InterPro" id="IPR014757">
    <property type="entry name" value="Tscrpt_reg_IclR_C"/>
</dbReference>
<dbReference type="RefSeq" id="WP_346051342.1">
    <property type="nucleotide sequence ID" value="NZ_BAABIB010000005.1"/>
</dbReference>
<dbReference type="InterPro" id="IPR005471">
    <property type="entry name" value="Tscrpt_reg_IclR_N"/>
</dbReference>
<evidence type="ECO:0000313" key="7">
    <source>
        <dbReference type="Proteomes" id="UP001500192"/>
    </source>
</evidence>
<evidence type="ECO:0000313" key="6">
    <source>
        <dbReference type="EMBL" id="GAA5150979.1"/>
    </source>
</evidence>
<evidence type="ECO:0000259" key="4">
    <source>
        <dbReference type="PROSITE" id="PS51077"/>
    </source>
</evidence>
<dbReference type="InterPro" id="IPR050707">
    <property type="entry name" value="HTH_MetabolicPath_Reg"/>
</dbReference>
<dbReference type="Proteomes" id="UP001500192">
    <property type="component" value="Unassembled WGS sequence"/>
</dbReference>
<protein>
    <submittedName>
        <fullName evidence="6">IclR family transcriptional regulator</fullName>
    </submittedName>
</protein>
<dbReference type="SUPFAM" id="SSF46785">
    <property type="entry name" value="Winged helix' DNA-binding domain"/>
    <property type="match status" value="1"/>
</dbReference>
<keyword evidence="3" id="KW-0804">Transcription</keyword>
<dbReference type="Pfam" id="PF09339">
    <property type="entry name" value="HTH_IclR"/>
    <property type="match status" value="1"/>
</dbReference>
<organism evidence="6 7">
    <name type="scientific">Amycolatopsis dongchuanensis</name>
    <dbReference type="NCBI Taxonomy" id="1070866"/>
    <lineage>
        <taxon>Bacteria</taxon>
        <taxon>Bacillati</taxon>
        <taxon>Actinomycetota</taxon>
        <taxon>Actinomycetes</taxon>
        <taxon>Pseudonocardiales</taxon>
        <taxon>Pseudonocardiaceae</taxon>
        <taxon>Amycolatopsis</taxon>
    </lineage>
</organism>
<dbReference type="Gene3D" id="3.30.450.40">
    <property type="match status" value="1"/>
</dbReference>
<dbReference type="PROSITE" id="PS51078">
    <property type="entry name" value="ICLR_ED"/>
    <property type="match status" value="1"/>
</dbReference>
<feature type="domain" description="HTH iclR-type" evidence="4">
    <location>
        <begin position="13"/>
        <end position="74"/>
    </location>
</feature>
<dbReference type="Pfam" id="PF01614">
    <property type="entry name" value="IclR_C"/>
    <property type="match status" value="1"/>
</dbReference>
<gene>
    <name evidence="6" type="ORF">GCM10023214_01010</name>
</gene>
<dbReference type="InterPro" id="IPR036390">
    <property type="entry name" value="WH_DNA-bd_sf"/>
</dbReference>
<feature type="domain" description="IclR-ED" evidence="5">
    <location>
        <begin position="75"/>
        <end position="257"/>
    </location>
</feature>
<keyword evidence="1" id="KW-0805">Transcription regulation</keyword>
<dbReference type="PROSITE" id="PS51077">
    <property type="entry name" value="HTH_ICLR"/>
    <property type="match status" value="1"/>
</dbReference>
<keyword evidence="2" id="KW-0238">DNA-binding</keyword>
<comment type="caution">
    <text evidence="6">The sequence shown here is derived from an EMBL/GenBank/DDBJ whole genome shotgun (WGS) entry which is preliminary data.</text>
</comment>
<dbReference type="Gene3D" id="1.10.10.10">
    <property type="entry name" value="Winged helix-like DNA-binding domain superfamily/Winged helix DNA-binding domain"/>
    <property type="match status" value="1"/>
</dbReference>
<accession>A0ABP9PRC9</accession>
<dbReference type="InterPro" id="IPR029016">
    <property type="entry name" value="GAF-like_dom_sf"/>
</dbReference>
<evidence type="ECO:0000256" key="1">
    <source>
        <dbReference type="ARBA" id="ARBA00023015"/>
    </source>
</evidence>